<name>A0A0K2TEH5_LEPSM</name>
<dbReference type="AlphaFoldDB" id="A0A0K2TEH5"/>
<reference evidence="1" key="1">
    <citation type="submission" date="2014-05" db="EMBL/GenBank/DDBJ databases">
        <authorList>
            <person name="Chronopoulou M."/>
        </authorList>
    </citation>
    <scope>NUCLEOTIDE SEQUENCE</scope>
    <source>
        <tissue evidence="1">Whole organism</tissue>
    </source>
</reference>
<dbReference type="EMBL" id="HACA01007057">
    <property type="protein sequence ID" value="CDW24418.1"/>
    <property type="molecule type" value="Transcribed_RNA"/>
</dbReference>
<sequence>MRLLHSKKGLTKSIKANPGTPMYGLAKKHLLHCSTISRDVKSMGSYSYKWIKAHYLTSAVKDIGRKILKSLKSMSTPSLKFFSDDKCD</sequence>
<proteinExistence type="predicted"/>
<evidence type="ECO:0000313" key="1">
    <source>
        <dbReference type="EMBL" id="CDW24418.1"/>
    </source>
</evidence>
<organism evidence="1">
    <name type="scientific">Lepeophtheirus salmonis</name>
    <name type="common">Salmon louse</name>
    <name type="synonym">Caligus salmonis</name>
    <dbReference type="NCBI Taxonomy" id="72036"/>
    <lineage>
        <taxon>Eukaryota</taxon>
        <taxon>Metazoa</taxon>
        <taxon>Ecdysozoa</taxon>
        <taxon>Arthropoda</taxon>
        <taxon>Crustacea</taxon>
        <taxon>Multicrustacea</taxon>
        <taxon>Hexanauplia</taxon>
        <taxon>Copepoda</taxon>
        <taxon>Siphonostomatoida</taxon>
        <taxon>Caligidae</taxon>
        <taxon>Lepeophtheirus</taxon>
    </lineage>
</organism>
<protein>
    <submittedName>
        <fullName evidence="1">Uncharacterized protein</fullName>
    </submittedName>
</protein>
<accession>A0A0K2TEH5</accession>